<keyword evidence="3" id="KW-1185">Reference proteome</keyword>
<feature type="region of interest" description="Disordered" evidence="1">
    <location>
        <begin position="103"/>
        <end position="146"/>
    </location>
</feature>
<dbReference type="RefSeq" id="WP_183853522.1">
    <property type="nucleotide sequence ID" value="NZ_JACHOO010000002.1"/>
</dbReference>
<dbReference type="AlphaFoldDB" id="A0A7W9CUI3"/>
<evidence type="ECO:0000313" key="3">
    <source>
        <dbReference type="Proteomes" id="UP000523821"/>
    </source>
</evidence>
<dbReference type="Proteomes" id="UP000523821">
    <property type="component" value="Unassembled WGS sequence"/>
</dbReference>
<reference evidence="2 3" key="1">
    <citation type="submission" date="2020-08" db="EMBL/GenBank/DDBJ databases">
        <title>Genomic Encyclopedia of Type Strains, Phase IV (KMG-IV): sequencing the most valuable type-strain genomes for metagenomic binning, comparative biology and taxonomic classification.</title>
        <authorList>
            <person name="Goeker M."/>
        </authorList>
    </citation>
    <scope>NUCLEOTIDE SEQUENCE [LARGE SCALE GENOMIC DNA]</scope>
    <source>
        <strain evidence="2 3">DSM 16268</strain>
    </source>
</reference>
<evidence type="ECO:0000256" key="1">
    <source>
        <dbReference type="SAM" id="MobiDB-lite"/>
    </source>
</evidence>
<proteinExistence type="predicted"/>
<dbReference type="EMBL" id="JACHOO010000002">
    <property type="protein sequence ID" value="MBB5752137.1"/>
    <property type="molecule type" value="Genomic_DNA"/>
</dbReference>
<gene>
    <name evidence="2" type="ORF">GGQ63_001189</name>
</gene>
<protein>
    <recommendedName>
        <fullName evidence="4">Transposase</fullName>
    </recommendedName>
</protein>
<feature type="compositionally biased region" description="Basic residues" evidence="1">
    <location>
        <begin position="128"/>
        <end position="146"/>
    </location>
</feature>
<evidence type="ECO:0000313" key="2">
    <source>
        <dbReference type="EMBL" id="MBB5752137.1"/>
    </source>
</evidence>
<evidence type="ECO:0008006" key="4">
    <source>
        <dbReference type="Google" id="ProtNLM"/>
    </source>
</evidence>
<comment type="caution">
    <text evidence="2">The sequence shown here is derived from an EMBL/GenBank/DDBJ whole genome shotgun (WGS) entry which is preliminary data.</text>
</comment>
<organism evidence="2 3">
    <name type="scientific">Prosthecomicrobium pneumaticum</name>
    <dbReference type="NCBI Taxonomy" id="81895"/>
    <lineage>
        <taxon>Bacteria</taxon>
        <taxon>Pseudomonadati</taxon>
        <taxon>Pseudomonadota</taxon>
        <taxon>Alphaproteobacteria</taxon>
        <taxon>Hyphomicrobiales</taxon>
        <taxon>Kaistiaceae</taxon>
        <taxon>Prosthecomicrobium</taxon>
    </lineage>
</organism>
<sequence>MTIGFHVTPRRISDRAAHGDFITEDAPPPAAMLGGRDDDGGAIGSDLERRGIRPLIPTKSSQRGRRTIDGPARTMGNRIECFFNEIKPSRHTALGCGTLASGLLGVRPARSNPMLDQSGPHGPGRPPIPRRRSPLPPRTRPRRRGS</sequence>
<accession>A0A7W9CUI3</accession>
<feature type="region of interest" description="Disordered" evidence="1">
    <location>
        <begin position="20"/>
        <end position="51"/>
    </location>
</feature>
<name>A0A7W9CUI3_9HYPH</name>